<dbReference type="OrthoDB" id="417481at2759"/>
<dbReference type="Pfam" id="PF04059">
    <property type="entry name" value="RRM_2"/>
    <property type="match status" value="1"/>
</dbReference>
<dbReference type="AlphaFoldDB" id="A0A6A4INQ7"/>
<dbReference type="PANTHER" id="PTHR23189">
    <property type="entry name" value="RNA RECOGNITION MOTIF-CONTAINING"/>
    <property type="match status" value="1"/>
</dbReference>
<protein>
    <recommendedName>
        <fullName evidence="4">RRM domain-containing protein</fullName>
    </recommendedName>
</protein>
<gene>
    <name evidence="5" type="ORF">BT96DRAFT_930482</name>
</gene>
<feature type="compositionally biased region" description="Basic and acidic residues" evidence="3">
    <location>
        <begin position="897"/>
        <end position="907"/>
    </location>
</feature>
<organism evidence="5 6">
    <name type="scientific">Gymnopus androsaceus JB14</name>
    <dbReference type="NCBI Taxonomy" id="1447944"/>
    <lineage>
        <taxon>Eukaryota</taxon>
        <taxon>Fungi</taxon>
        <taxon>Dikarya</taxon>
        <taxon>Basidiomycota</taxon>
        <taxon>Agaricomycotina</taxon>
        <taxon>Agaricomycetes</taxon>
        <taxon>Agaricomycetidae</taxon>
        <taxon>Agaricales</taxon>
        <taxon>Marasmiineae</taxon>
        <taxon>Omphalotaceae</taxon>
        <taxon>Gymnopus</taxon>
    </lineage>
</organism>
<feature type="domain" description="RRM" evidence="4">
    <location>
        <begin position="732"/>
        <end position="816"/>
    </location>
</feature>
<feature type="region of interest" description="Disordered" evidence="3">
    <location>
        <begin position="1"/>
        <end position="88"/>
    </location>
</feature>
<feature type="region of interest" description="Disordered" evidence="3">
    <location>
        <begin position="675"/>
        <end position="724"/>
    </location>
</feature>
<dbReference type="CDD" id="cd12532">
    <property type="entry name" value="RRM3_MEI2_fungi"/>
    <property type="match status" value="1"/>
</dbReference>
<evidence type="ECO:0000256" key="2">
    <source>
        <dbReference type="PROSITE-ProRule" id="PRU00176"/>
    </source>
</evidence>
<keyword evidence="1 2" id="KW-0694">RNA-binding</keyword>
<feature type="compositionally biased region" description="Low complexity" evidence="3">
    <location>
        <begin position="64"/>
        <end position="80"/>
    </location>
</feature>
<dbReference type="GO" id="GO:0003723">
    <property type="term" value="F:RNA binding"/>
    <property type="evidence" value="ECO:0007669"/>
    <property type="project" value="UniProtKB-UniRule"/>
</dbReference>
<dbReference type="InterPro" id="IPR000504">
    <property type="entry name" value="RRM_dom"/>
</dbReference>
<dbReference type="InterPro" id="IPR012677">
    <property type="entry name" value="Nucleotide-bd_a/b_plait_sf"/>
</dbReference>
<evidence type="ECO:0000259" key="4">
    <source>
        <dbReference type="PROSITE" id="PS50102"/>
    </source>
</evidence>
<dbReference type="Proteomes" id="UP000799118">
    <property type="component" value="Unassembled WGS sequence"/>
</dbReference>
<evidence type="ECO:0000313" key="5">
    <source>
        <dbReference type="EMBL" id="KAE9411370.1"/>
    </source>
</evidence>
<feature type="compositionally biased region" description="Low complexity" evidence="3">
    <location>
        <begin position="143"/>
        <end position="157"/>
    </location>
</feature>
<evidence type="ECO:0000256" key="1">
    <source>
        <dbReference type="ARBA" id="ARBA00022884"/>
    </source>
</evidence>
<sequence length="921" mass="101906">MTPVPSLSQNSEDGGDLQQRQQKSIRAHPPRLQHSPSLPNIWFPPHSGPIPLQLVNNMSGDALSSPSGKPQSSPQSQQTQDGDKKLPELKPSLVSFREPLSKPRPHVKIAAHKSGRRQLAENEHHKLLTPPLTPSSSIRTNASVDSSVGDSFSGDQSAQVTGGDDDDACPSRFLLISNVSPDVPQEVVKNAISSSLTTPKLACYRPDSKLPTPVTPSMDDIATKIQNGRARQPLDNPIKGLFVQSQEEGITIFLAFHDLRDAIAAKNYFDTRESDVFDECVGQGKDGAGRQRLICKYLTMEEVTSAFSSPWTLQFDLIAEDDVPVDEAIQGLKLANDESSEEKNVGVSARGIVLLKTYLETFGHVRLFVQDERQASNAACRTLRVEFYDIREAASAYESLRGSVAMFGMKIRVSGRDDLVENAEHTDPEPIQAKPAEKPAIVPFPISRAFDDSIQPFGPPGQLSQTREPFSFPIDTSVNDALSVSSENRSTGSLRSSTLPKVQSERTLHPQGTVLDPQQQLQHQLIQHYYNPSTDGYPYPLHDGDPSTPIVAHPYYPSTPTPPPIPYHHGYLSPPPPHFPGALHGVPGTMVPFEHDPSMMPPMNIAWPIDMINGLPPYPSGYPVGAGAVSPGHDAFWVQGVTPTNFPNGTPSYFPHGQPRMPPGYFAGDQQFVPIAPSTQEGSPRHNGSSSSSPHLTKNSAVPSPGSSTKKESSEHNQLNLAKIEEGADTRTTVMIKNIPNKMTDKDLMAYIGKVCHRRIDFLYLRMDFKNGCNVGYAFVNFISVQDLLTFAKKRLGQKWNMFSSEKVLQMSYANYQGKEALVEKFKNSCIMDEREAWQPKIFYSEPGPEQGLPEPFPVATHQRRKERSSHNRGTLYVPGNSTLQNQNMLHPPFNSRKLEHNEPRYRERNHRRQRTTTTGE</sequence>
<accession>A0A6A4INQ7</accession>
<feature type="compositionally biased region" description="Polar residues" evidence="3">
    <location>
        <begin position="484"/>
        <end position="501"/>
    </location>
</feature>
<evidence type="ECO:0000256" key="3">
    <source>
        <dbReference type="SAM" id="MobiDB-lite"/>
    </source>
</evidence>
<dbReference type="InterPro" id="IPR035979">
    <property type="entry name" value="RBD_domain_sf"/>
</dbReference>
<name>A0A6A4INQ7_9AGAR</name>
<feature type="compositionally biased region" description="Polar residues" evidence="3">
    <location>
        <begin position="880"/>
        <end position="889"/>
    </location>
</feature>
<proteinExistence type="predicted"/>
<feature type="region of interest" description="Disordered" evidence="3">
    <location>
        <begin position="484"/>
        <end position="503"/>
    </location>
</feature>
<dbReference type="EMBL" id="ML769383">
    <property type="protein sequence ID" value="KAE9411370.1"/>
    <property type="molecule type" value="Genomic_DNA"/>
</dbReference>
<dbReference type="InterPro" id="IPR034862">
    <property type="entry name" value="Fungal_Mei2-like_RRM3"/>
</dbReference>
<keyword evidence="6" id="KW-1185">Reference proteome</keyword>
<dbReference type="InterPro" id="IPR007201">
    <property type="entry name" value="Mei2-like_Rrm_C"/>
</dbReference>
<feature type="compositionally biased region" description="Polar residues" evidence="3">
    <location>
        <begin position="677"/>
        <end position="708"/>
    </location>
</feature>
<dbReference type="Gene3D" id="3.30.70.330">
    <property type="match status" value="1"/>
</dbReference>
<feature type="region of interest" description="Disordered" evidence="3">
    <location>
        <begin position="112"/>
        <end position="166"/>
    </location>
</feature>
<feature type="region of interest" description="Disordered" evidence="3">
    <location>
        <begin position="862"/>
        <end position="921"/>
    </location>
</feature>
<dbReference type="PROSITE" id="PS50102">
    <property type="entry name" value="RRM"/>
    <property type="match status" value="1"/>
</dbReference>
<evidence type="ECO:0000313" key="6">
    <source>
        <dbReference type="Proteomes" id="UP000799118"/>
    </source>
</evidence>
<reference evidence="5" key="1">
    <citation type="journal article" date="2019" name="Environ. Microbiol.">
        <title>Fungal ecological strategies reflected in gene transcription - a case study of two litter decomposers.</title>
        <authorList>
            <person name="Barbi F."/>
            <person name="Kohler A."/>
            <person name="Barry K."/>
            <person name="Baskaran P."/>
            <person name="Daum C."/>
            <person name="Fauchery L."/>
            <person name="Ihrmark K."/>
            <person name="Kuo A."/>
            <person name="LaButti K."/>
            <person name="Lipzen A."/>
            <person name="Morin E."/>
            <person name="Grigoriev I.V."/>
            <person name="Henrissat B."/>
            <person name="Lindahl B."/>
            <person name="Martin F."/>
        </authorList>
    </citation>
    <scope>NUCLEOTIDE SEQUENCE</scope>
    <source>
        <strain evidence="5">JB14</strain>
    </source>
</reference>
<dbReference type="SUPFAM" id="SSF54928">
    <property type="entry name" value="RNA-binding domain, RBD"/>
    <property type="match status" value="1"/>
</dbReference>
<feature type="compositionally biased region" description="Polar residues" evidence="3">
    <location>
        <begin position="1"/>
        <end position="22"/>
    </location>
</feature>